<dbReference type="Proteomes" id="UP001165368">
    <property type="component" value="Unassembled WGS sequence"/>
</dbReference>
<proteinExistence type="predicted"/>
<name>A0ABS9L672_9MICC</name>
<protein>
    <submittedName>
        <fullName evidence="1">TnsA-like heteromeric transposase endonuclease subunit</fullName>
    </submittedName>
</protein>
<keyword evidence="2" id="KW-1185">Reference proteome</keyword>
<dbReference type="RefSeq" id="WP_237820191.1">
    <property type="nucleotide sequence ID" value="NZ_JAKLTQ010000005.1"/>
</dbReference>
<reference evidence="1" key="1">
    <citation type="submission" date="2022-01" db="EMBL/GenBank/DDBJ databases">
        <authorList>
            <person name="Jo J.-H."/>
            <person name="Im W.-T."/>
        </authorList>
    </citation>
    <scope>NUCLEOTIDE SEQUENCE</scope>
    <source>
        <strain evidence="1">I2-34</strain>
    </source>
</reference>
<evidence type="ECO:0000313" key="1">
    <source>
        <dbReference type="EMBL" id="MCG2622163.1"/>
    </source>
</evidence>
<comment type="caution">
    <text evidence="1">The sequence shown here is derived from an EMBL/GenBank/DDBJ whole genome shotgun (WGS) entry which is preliminary data.</text>
</comment>
<dbReference type="InterPro" id="IPR048000">
    <property type="entry name" value="TnsA-like"/>
</dbReference>
<sequence>MLRFEDYAPVRSMNARRRQRNFSGLWWCASTGRLVGYESWLERDHLMCLDFAADVTGIAAQPFRLDFPDLPGGPCRHVPDYFARLSNGAAVVIDVRPDARIGGRDREVFSATESACASVGWVYRRVGELPKVYTANLRWLAGYRHPRCLNAVHAAALLEALGSGSTIGALAAGAGDPVAVLPTLYHLLWTGALRAGLQGTALSPGTRIGPGAAGG</sequence>
<evidence type="ECO:0000313" key="2">
    <source>
        <dbReference type="Proteomes" id="UP001165368"/>
    </source>
</evidence>
<dbReference type="EMBL" id="JAKLTQ010000005">
    <property type="protein sequence ID" value="MCG2622163.1"/>
    <property type="molecule type" value="Genomic_DNA"/>
</dbReference>
<accession>A0ABS9L672</accession>
<dbReference type="NCBIfam" id="NF033179">
    <property type="entry name" value="TnsA_like_Actin"/>
    <property type="match status" value="1"/>
</dbReference>
<organism evidence="1 2">
    <name type="scientific">Arthrobacter hankyongi</name>
    <dbReference type="NCBI Taxonomy" id="2904801"/>
    <lineage>
        <taxon>Bacteria</taxon>
        <taxon>Bacillati</taxon>
        <taxon>Actinomycetota</taxon>
        <taxon>Actinomycetes</taxon>
        <taxon>Micrococcales</taxon>
        <taxon>Micrococcaceae</taxon>
        <taxon>Arthrobacter</taxon>
    </lineage>
</organism>
<gene>
    <name evidence="1" type="ORF">LVY72_09555</name>
</gene>